<dbReference type="PANTHER" id="PTHR43272">
    <property type="entry name" value="LONG-CHAIN-FATTY-ACID--COA LIGASE"/>
    <property type="match status" value="1"/>
</dbReference>
<dbReference type="AlphaFoldDB" id="A0AAD9PJ37"/>
<comment type="caution">
    <text evidence="4">The sequence shown here is derived from an EMBL/GenBank/DDBJ whole genome shotgun (WGS) entry which is preliminary data.</text>
</comment>
<dbReference type="PANTHER" id="PTHR43272:SF33">
    <property type="entry name" value="AMP-BINDING DOMAIN-CONTAINING PROTEIN-RELATED"/>
    <property type="match status" value="1"/>
</dbReference>
<dbReference type="KEGG" id="bdw:94337300"/>
<dbReference type="RefSeq" id="XP_067802171.1">
    <property type="nucleotide sequence ID" value="XM_067948020.1"/>
</dbReference>
<name>A0AAD9PJ37_9APIC</name>
<dbReference type="Proteomes" id="UP001214638">
    <property type="component" value="Unassembled WGS sequence"/>
</dbReference>
<protein>
    <submittedName>
        <fullName evidence="4">Bifunctional AMP-dependent synthetase-ligase/ANL</fullName>
    </submittedName>
</protein>
<keyword evidence="2" id="KW-0067">ATP-binding</keyword>
<dbReference type="GO" id="GO:0016020">
    <property type="term" value="C:membrane"/>
    <property type="evidence" value="ECO:0007669"/>
    <property type="project" value="TreeGrafter"/>
</dbReference>
<dbReference type="SUPFAM" id="SSF56801">
    <property type="entry name" value="Acetyl-CoA synthetase-like"/>
    <property type="match status" value="1"/>
</dbReference>
<keyword evidence="1" id="KW-0547">Nucleotide-binding</keyword>
<evidence type="ECO:0000256" key="1">
    <source>
        <dbReference type="ARBA" id="ARBA00022741"/>
    </source>
</evidence>
<dbReference type="Gene3D" id="3.40.50.12780">
    <property type="entry name" value="N-terminal domain of ligase-like"/>
    <property type="match status" value="1"/>
</dbReference>
<proteinExistence type="predicted"/>
<evidence type="ECO:0000313" key="4">
    <source>
        <dbReference type="EMBL" id="KAK2195328.1"/>
    </source>
</evidence>
<dbReference type="GO" id="GO:0005524">
    <property type="term" value="F:ATP binding"/>
    <property type="evidence" value="ECO:0007669"/>
    <property type="project" value="UniProtKB-KW"/>
</dbReference>
<sequence length="808" mass="91196">MSSELFHSGLQFANYLHNSFPDPASQDTAYMNNVPVQNSEPPLIIKSWILSGRPLFKSDYKELADNAIGVFVPIGKANKLIPDLYIPVVGLATYFYNYKLNTKLAQMETVDELAWLNSEKFSSTITKPVNRHVYSEECEPSNNPDESGVYCCLNFDGKRITEDCYFGKNINTSFDLLCFCSKKYGDKEHLGRRKIIKQDDGTTRLGEYVWYTYNETVEMVKIIGSALTINDALIPKTNISNCKIVKQGRFLGLWAVNCPYWLLTDYACMAYGLITVPIYETLGDDALIKIITETRMSTICIDSKKLPILMRLKESIPDLKTLIIFDDLSKEEGDNIRNMGFSYMLMDDMVEHYKNKVKNPPSQSKSDVCSIIYTSGTGGLPKGAVFDNEGVLVLSSRLMSCDARLYIAMYTTIISYLPLSHVYQRFVEHFGATFGIRIGYFGGNIRELLDDIVTLRPDFLIGVPRAFQKILGRIREKISEKSCIARFIANTIISAKLGVFCKHPENPSHWLYDKLVMNKVKDNFGGNIRGMVLGSAAMTKNDIMDLQNYLSAPISEGYGTTEVGVVFLQDFRDLEKGTIGGPLGGIKYKLRSVPEMEYYANGNPPRGELLVKGRGFMLGYFLNEQLTNEVLDKEGWYRTGDIVEILPNMAVRILDRARNLFKLNQGEYIAPEKLENIYLKCELVEQIFIHGENTKTHIIGIVVINEDQCRKWAVKNGHDRNTKITDICASAALNAELVRRFEELAVNNGLNSLEKLKVFMVTNVLFSSENGMLTPTFKSVRSKIRHTYKLELEKLYASAGASSNDSGF</sequence>
<gene>
    <name evidence="4" type="ORF">BdWA1_003003</name>
</gene>
<dbReference type="InterPro" id="IPR000873">
    <property type="entry name" value="AMP-dep_synth/lig_dom"/>
</dbReference>
<evidence type="ECO:0000313" key="5">
    <source>
        <dbReference type="Proteomes" id="UP001214638"/>
    </source>
</evidence>
<reference evidence="4" key="1">
    <citation type="journal article" date="2023" name="Nat. Microbiol.">
        <title>Babesia duncani multi-omics identifies virulence factors and drug targets.</title>
        <authorList>
            <person name="Singh P."/>
            <person name="Lonardi S."/>
            <person name="Liang Q."/>
            <person name="Vydyam P."/>
            <person name="Khabirova E."/>
            <person name="Fang T."/>
            <person name="Gihaz S."/>
            <person name="Thekkiniath J."/>
            <person name="Munshi M."/>
            <person name="Abel S."/>
            <person name="Ciampossin L."/>
            <person name="Batugedara G."/>
            <person name="Gupta M."/>
            <person name="Lu X.M."/>
            <person name="Lenz T."/>
            <person name="Chakravarty S."/>
            <person name="Cornillot E."/>
            <person name="Hu Y."/>
            <person name="Ma W."/>
            <person name="Gonzalez L.M."/>
            <person name="Sanchez S."/>
            <person name="Estrada K."/>
            <person name="Sanchez-Flores A."/>
            <person name="Montero E."/>
            <person name="Harb O.S."/>
            <person name="Le Roch K.G."/>
            <person name="Mamoun C.B."/>
        </authorList>
    </citation>
    <scope>NUCLEOTIDE SEQUENCE</scope>
    <source>
        <strain evidence="4">WA1</strain>
    </source>
</reference>
<keyword evidence="5" id="KW-1185">Reference proteome</keyword>
<dbReference type="InterPro" id="IPR042099">
    <property type="entry name" value="ANL_N_sf"/>
</dbReference>
<dbReference type="GeneID" id="94337300"/>
<dbReference type="GO" id="GO:0005783">
    <property type="term" value="C:endoplasmic reticulum"/>
    <property type="evidence" value="ECO:0007669"/>
    <property type="project" value="TreeGrafter"/>
</dbReference>
<dbReference type="GO" id="GO:0004467">
    <property type="term" value="F:long-chain fatty acid-CoA ligase activity"/>
    <property type="evidence" value="ECO:0007669"/>
    <property type="project" value="TreeGrafter"/>
</dbReference>
<dbReference type="Pfam" id="PF00501">
    <property type="entry name" value="AMP-binding"/>
    <property type="match status" value="1"/>
</dbReference>
<feature type="domain" description="AMP-dependent synthetase/ligase" evidence="3">
    <location>
        <begin position="206"/>
        <end position="621"/>
    </location>
</feature>
<dbReference type="EMBL" id="JALLKP010000004">
    <property type="protein sequence ID" value="KAK2195328.1"/>
    <property type="molecule type" value="Genomic_DNA"/>
</dbReference>
<evidence type="ECO:0000256" key="2">
    <source>
        <dbReference type="ARBA" id="ARBA00022840"/>
    </source>
</evidence>
<evidence type="ECO:0000259" key="3">
    <source>
        <dbReference type="Pfam" id="PF00501"/>
    </source>
</evidence>
<accession>A0AAD9PJ37</accession>
<organism evidence="4 5">
    <name type="scientific">Babesia duncani</name>
    <dbReference type="NCBI Taxonomy" id="323732"/>
    <lineage>
        <taxon>Eukaryota</taxon>
        <taxon>Sar</taxon>
        <taxon>Alveolata</taxon>
        <taxon>Apicomplexa</taxon>
        <taxon>Aconoidasida</taxon>
        <taxon>Piroplasmida</taxon>
        <taxon>Babesiidae</taxon>
        <taxon>Babesia</taxon>
    </lineage>
</organism>